<dbReference type="KEGG" id="pact:CA264_16010"/>
<accession>A0A1X9YVL3</accession>
<dbReference type="AlphaFoldDB" id="A0A1X9YVL3"/>
<sequence length="278" mass="31752">MSYKELTPDDLATLYLNKPEERERIEQHIASLGEYQQGYFNYLLEEQEQLPFQSYAANNLHTKRDGRILWSDLYSFDSLVWHYQQQKEDLLNNSPTPNLSLFIGRAIVNAAAARTKLVESYNKSCSVENDDKYSLYVGAYDQFIRFLEKEIVALEKPAATEQIKVPGDARQSKLTLRALALYCYYLQGAGNMDAFENMEGGKEQALKRVAAEHGFASSSSWKALQQHYNTISQPRLGALERINPNHTRNLELAISMLDSYPVALEAAKREHKTATLKK</sequence>
<protein>
    <submittedName>
        <fullName evidence="1">Uncharacterized protein</fullName>
    </submittedName>
</protein>
<dbReference type="Proteomes" id="UP000266292">
    <property type="component" value="Chromosome"/>
</dbReference>
<dbReference type="STRING" id="709015.GCA_000472485_03233"/>
<organism evidence="1 2">
    <name type="scientific">Pontibacter actiniarum</name>
    <dbReference type="NCBI Taxonomy" id="323450"/>
    <lineage>
        <taxon>Bacteria</taxon>
        <taxon>Pseudomonadati</taxon>
        <taxon>Bacteroidota</taxon>
        <taxon>Cytophagia</taxon>
        <taxon>Cytophagales</taxon>
        <taxon>Hymenobacteraceae</taxon>
        <taxon>Pontibacter</taxon>
    </lineage>
</organism>
<reference evidence="2" key="1">
    <citation type="submission" date="2017-05" db="EMBL/GenBank/DDBJ databases">
        <authorList>
            <person name="Ray J."/>
            <person name="Price M."/>
            <person name="Deutschbauer A."/>
        </authorList>
    </citation>
    <scope>NUCLEOTIDE SEQUENCE [LARGE SCALE GENOMIC DNA]</scope>
    <source>
        <strain evidence="2">DSM 19842</strain>
    </source>
</reference>
<evidence type="ECO:0000313" key="2">
    <source>
        <dbReference type="Proteomes" id="UP000266292"/>
    </source>
</evidence>
<dbReference type="RefSeq" id="WP_025608408.1">
    <property type="nucleotide sequence ID" value="NZ_CP021235.1"/>
</dbReference>
<gene>
    <name evidence="1" type="ORF">CA264_16010</name>
</gene>
<evidence type="ECO:0000313" key="1">
    <source>
        <dbReference type="EMBL" id="ARS36804.1"/>
    </source>
</evidence>
<dbReference type="EMBL" id="CP021235">
    <property type="protein sequence ID" value="ARS36804.1"/>
    <property type="molecule type" value="Genomic_DNA"/>
</dbReference>
<keyword evidence="2" id="KW-1185">Reference proteome</keyword>
<proteinExistence type="predicted"/>
<name>A0A1X9YVL3_9BACT</name>